<evidence type="ECO:0000256" key="1">
    <source>
        <dbReference type="SAM" id="Phobius"/>
    </source>
</evidence>
<keyword evidence="1" id="KW-0812">Transmembrane</keyword>
<name>A0A9D5BKX0_PEA</name>
<proteinExistence type="predicted"/>
<dbReference type="InterPro" id="IPR009291">
    <property type="entry name" value="Vps62"/>
</dbReference>
<accession>A0A9D5BKX0</accession>
<gene>
    <name evidence="2" type="ORF">KIW84_013624</name>
</gene>
<dbReference type="Gramene" id="Psat01G0362400-T2">
    <property type="protein sequence ID" value="KAI5445460.1"/>
    <property type="gene ID" value="KIW84_013624"/>
</dbReference>
<feature type="non-terminal residue" evidence="2">
    <location>
        <position position="103"/>
    </location>
</feature>
<keyword evidence="3" id="KW-1185">Reference proteome</keyword>
<evidence type="ECO:0000313" key="3">
    <source>
        <dbReference type="Proteomes" id="UP001058974"/>
    </source>
</evidence>
<dbReference type="Pfam" id="PF06101">
    <property type="entry name" value="Vps62"/>
    <property type="match status" value="1"/>
</dbReference>
<dbReference type="PANTHER" id="PTHR48152:SF3">
    <property type="entry name" value="DUF946 FAMILY PROTEIN (DUF946)"/>
    <property type="match status" value="1"/>
</dbReference>
<dbReference type="AlphaFoldDB" id="A0A9D5BKX0"/>
<keyword evidence="1" id="KW-1133">Transmembrane helix</keyword>
<keyword evidence="1" id="KW-0472">Membrane</keyword>
<feature type="transmembrane region" description="Helical" evidence="1">
    <location>
        <begin position="6"/>
        <end position="25"/>
    </location>
</feature>
<comment type="caution">
    <text evidence="2">The sequence shown here is derived from an EMBL/GenBank/DDBJ whole genome shotgun (WGS) entry which is preliminary data.</text>
</comment>
<protein>
    <submittedName>
        <fullName evidence="2">Uncharacterized protein</fullName>
    </submittedName>
</protein>
<dbReference type="EMBL" id="JAMSHJ010000001">
    <property type="protein sequence ID" value="KAI5445460.1"/>
    <property type="molecule type" value="Genomic_DNA"/>
</dbReference>
<sequence length="103" mass="11274">MGLTYVGIICVCVVFFMTIEATRVVPRTAPMDHISDNKKDLNKTQPEFQSRARPIDYTFKLPITTTSWPEGNGFAGGVLDLGGLEVSLVTTFSKVWSAYDGGP</sequence>
<organism evidence="2 3">
    <name type="scientific">Pisum sativum</name>
    <name type="common">Garden pea</name>
    <name type="synonym">Lathyrus oleraceus</name>
    <dbReference type="NCBI Taxonomy" id="3888"/>
    <lineage>
        <taxon>Eukaryota</taxon>
        <taxon>Viridiplantae</taxon>
        <taxon>Streptophyta</taxon>
        <taxon>Embryophyta</taxon>
        <taxon>Tracheophyta</taxon>
        <taxon>Spermatophyta</taxon>
        <taxon>Magnoliopsida</taxon>
        <taxon>eudicotyledons</taxon>
        <taxon>Gunneridae</taxon>
        <taxon>Pentapetalae</taxon>
        <taxon>rosids</taxon>
        <taxon>fabids</taxon>
        <taxon>Fabales</taxon>
        <taxon>Fabaceae</taxon>
        <taxon>Papilionoideae</taxon>
        <taxon>50 kb inversion clade</taxon>
        <taxon>NPAAA clade</taxon>
        <taxon>Hologalegina</taxon>
        <taxon>IRL clade</taxon>
        <taxon>Fabeae</taxon>
        <taxon>Lathyrus</taxon>
    </lineage>
</organism>
<dbReference type="Proteomes" id="UP001058974">
    <property type="component" value="Chromosome 1"/>
</dbReference>
<dbReference type="PANTHER" id="PTHR48152">
    <property type="entry name" value="F1C9.34 PROTEIN"/>
    <property type="match status" value="1"/>
</dbReference>
<evidence type="ECO:0000313" key="2">
    <source>
        <dbReference type="EMBL" id="KAI5445460.1"/>
    </source>
</evidence>
<reference evidence="2 3" key="1">
    <citation type="journal article" date="2022" name="Nat. Genet.">
        <title>Improved pea reference genome and pan-genome highlight genomic features and evolutionary characteristics.</title>
        <authorList>
            <person name="Yang T."/>
            <person name="Liu R."/>
            <person name="Luo Y."/>
            <person name="Hu S."/>
            <person name="Wang D."/>
            <person name="Wang C."/>
            <person name="Pandey M.K."/>
            <person name="Ge S."/>
            <person name="Xu Q."/>
            <person name="Li N."/>
            <person name="Li G."/>
            <person name="Huang Y."/>
            <person name="Saxena R.K."/>
            <person name="Ji Y."/>
            <person name="Li M."/>
            <person name="Yan X."/>
            <person name="He Y."/>
            <person name="Liu Y."/>
            <person name="Wang X."/>
            <person name="Xiang C."/>
            <person name="Varshney R.K."/>
            <person name="Ding H."/>
            <person name="Gao S."/>
            <person name="Zong X."/>
        </authorList>
    </citation>
    <scope>NUCLEOTIDE SEQUENCE [LARGE SCALE GENOMIC DNA]</scope>
    <source>
        <strain evidence="2 3">cv. Zhongwan 6</strain>
    </source>
</reference>